<evidence type="ECO:0000313" key="4">
    <source>
        <dbReference type="Proteomes" id="UP000887565"/>
    </source>
</evidence>
<dbReference type="GO" id="GO:0000445">
    <property type="term" value="C:THO complex part of transcription export complex"/>
    <property type="evidence" value="ECO:0007669"/>
    <property type="project" value="TreeGrafter"/>
</dbReference>
<dbReference type="PANTHER" id="PTHR21597">
    <property type="entry name" value="THO2 PROTEIN"/>
    <property type="match status" value="1"/>
</dbReference>
<dbReference type="GO" id="GO:0003729">
    <property type="term" value="F:mRNA binding"/>
    <property type="evidence" value="ECO:0007669"/>
    <property type="project" value="TreeGrafter"/>
</dbReference>
<organism evidence="4 5">
    <name type="scientific">Romanomermis culicivorax</name>
    <name type="common">Nematode worm</name>
    <dbReference type="NCBI Taxonomy" id="13658"/>
    <lineage>
        <taxon>Eukaryota</taxon>
        <taxon>Metazoa</taxon>
        <taxon>Ecdysozoa</taxon>
        <taxon>Nematoda</taxon>
        <taxon>Enoplea</taxon>
        <taxon>Dorylaimia</taxon>
        <taxon>Mermithida</taxon>
        <taxon>Mermithoidea</taxon>
        <taxon>Mermithidae</taxon>
        <taxon>Romanomermis</taxon>
    </lineage>
</organism>
<dbReference type="InterPro" id="IPR021418">
    <property type="entry name" value="THO_THOC2_C"/>
</dbReference>
<proteinExistence type="predicted"/>
<dbReference type="Proteomes" id="UP000887565">
    <property type="component" value="Unplaced"/>
</dbReference>
<keyword evidence="4" id="KW-1185">Reference proteome</keyword>
<accession>A0A915HG33</accession>
<sequence>MSLSACLLLFYPSNVFLVGFGPACSIALLSTPLYPYRFTSHGHTIEASPCASSLLLGHSHLFTDIFVGDMVVPHCIIEHLASPSKEKLKVAYGTLSPWLQSLATFTGCAFKKYNIELTGLLQYVANQLKAGKSFDLCVLREIVENMSGIETAQGQLTLDQVESLCGGEILKQEGAYFNQIKNTKRSINRLKEALLQEDLVVGLCLLMSQQRYCIVYKEGVDMHLKLVGQMLDQCQQTLVQFASFLSSNLKNDDYARCMPSAIELIKDYHISPDAAMFLTRPVYTAKINVIYDELKRMDRINKQLNAEKKIQHYQKACSDVLGTLAKDLSTAYPSKVWDDLRCKRPWEPSCYNMHILVPKLFTTFWTLTAYDIYVPGQAYERELEKLRRQISQLDDVREAAELKKKKDREQKLCDEQRRQIDHTNRVMQRLSAEKNEWFSAKGDEHTGT</sequence>
<keyword evidence="2" id="KW-0175">Coiled coil</keyword>
<dbReference type="GO" id="GO:0006397">
    <property type="term" value="P:mRNA processing"/>
    <property type="evidence" value="ECO:0007669"/>
    <property type="project" value="InterPro"/>
</dbReference>
<name>A0A915HG33_ROMCU</name>
<evidence type="ECO:0000313" key="5">
    <source>
        <dbReference type="WBParaSite" id="nRc.2.0.1.t00605-RA"/>
    </source>
</evidence>
<dbReference type="AlphaFoldDB" id="A0A915HG33"/>
<feature type="coiled-coil region" evidence="2">
    <location>
        <begin position="376"/>
        <end position="433"/>
    </location>
</feature>
<dbReference type="PANTHER" id="PTHR21597:SF0">
    <property type="entry name" value="THO COMPLEX SUBUNIT 2"/>
    <property type="match status" value="1"/>
</dbReference>
<protein>
    <submittedName>
        <fullName evidence="5">THO complex subunitTHOC2 C-terminal domain-containing protein</fullName>
    </submittedName>
</protein>
<evidence type="ECO:0000259" key="3">
    <source>
        <dbReference type="Pfam" id="PF11262"/>
    </source>
</evidence>
<feature type="domain" description="THO complex subunitTHOC2 C-terminal" evidence="3">
    <location>
        <begin position="356"/>
        <end position="443"/>
    </location>
</feature>
<evidence type="ECO:0000256" key="2">
    <source>
        <dbReference type="SAM" id="Coils"/>
    </source>
</evidence>
<dbReference type="WBParaSite" id="nRc.2.0.1.t00605-RA">
    <property type="protein sequence ID" value="nRc.2.0.1.t00605-RA"/>
    <property type="gene ID" value="nRc.2.0.1.g00605"/>
</dbReference>
<reference evidence="5" key="1">
    <citation type="submission" date="2022-11" db="UniProtKB">
        <authorList>
            <consortium name="WormBaseParasite"/>
        </authorList>
    </citation>
    <scope>IDENTIFICATION</scope>
</reference>
<comment type="subunit">
    <text evidence="1">Component of the THO subcomplex, which is composed of THOC1, THOC2, THOC3, THOC5, THOC6 and THOC7. The THO subcomplex interacts with DDX39B to form the THO-DDX39B complex which multimerizes into a 28-subunit tetrameric assembly. Component of the transcription/export (TREX) complex at least composed of ALYREF/THOC4, DDX39B, SARNP/CIP29, CHTOP and the THO subcomplex; in the complex interacts with THOC1, THOC3, THOC5, THOC7 and DDX39B. TREX seems to have a dynamic structure involving ATP-dependent remodeling. Interacts with POLDIP3 and ZC3H11A.</text>
</comment>
<dbReference type="GO" id="GO:0006406">
    <property type="term" value="P:mRNA export from nucleus"/>
    <property type="evidence" value="ECO:0007669"/>
    <property type="project" value="InterPro"/>
</dbReference>
<evidence type="ECO:0000256" key="1">
    <source>
        <dbReference type="ARBA" id="ARBA00047033"/>
    </source>
</evidence>
<dbReference type="Pfam" id="PF11262">
    <property type="entry name" value="Tho2"/>
    <property type="match status" value="1"/>
</dbReference>
<dbReference type="InterPro" id="IPR040007">
    <property type="entry name" value="Tho2"/>
</dbReference>